<geneLocation type="plasmid" evidence="2">
    <name>pfvar_27725</name>
</geneLocation>
<reference evidence="2" key="1">
    <citation type="journal article" date="2018" name="MSphere">
        <title>Fusobacterium Genomics Using MinION and Illumina Sequencing Enables Genome Completion and Correction.</title>
        <authorList>
            <person name="Todd S.M."/>
            <person name="Settlage R.E."/>
            <person name="Lahmers K.K."/>
            <person name="Slade D.J."/>
        </authorList>
    </citation>
    <scope>NUCLEOTIDE SEQUENCE [LARGE SCALE GENOMIC DNA]</scope>
    <source>
        <strain evidence="2">ATCC 27725</strain>
    </source>
</reference>
<accession>A0ABM6U848</accession>
<dbReference type="Proteomes" id="UP000241238">
    <property type="component" value="Plasmid pFvar_27725"/>
</dbReference>
<dbReference type="InterPro" id="IPR036751">
    <property type="entry name" value="SpoVG_sf"/>
</dbReference>
<protein>
    <recommendedName>
        <fullName evidence="3">SpoVG</fullName>
    </recommendedName>
</protein>
<evidence type="ECO:0000313" key="1">
    <source>
        <dbReference type="EMBL" id="AVQ32623.1"/>
    </source>
</evidence>
<dbReference type="EMBL" id="CP028104">
    <property type="protein sequence ID" value="AVQ32623.1"/>
    <property type="molecule type" value="Genomic_DNA"/>
</dbReference>
<dbReference type="SUPFAM" id="SSF160537">
    <property type="entry name" value="SpoVG-like"/>
    <property type="match status" value="1"/>
</dbReference>
<dbReference type="GeneID" id="77469385"/>
<keyword evidence="1" id="KW-0614">Plasmid</keyword>
<proteinExistence type="predicted"/>
<organism evidence="1 2">
    <name type="scientific">Fusobacterium varium ATCC 27725</name>
    <dbReference type="NCBI Taxonomy" id="469618"/>
    <lineage>
        <taxon>Bacteria</taxon>
        <taxon>Fusobacteriati</taxon>
        <taxon>Fusobacteriota</taxon>
        <taxon>Fusobacteriia</taxon>
        <taxon>Fusobacteriales</taxon>
        <taxon>Fusobacteriaceae</taxon>
        <taxon>Fusobacterium</taxon>
    </lineage>
</organism>
<evidence type="ECO:0000313" key="2">
    <source>
        <dbReference type="Proteomes" id="UP000241238"/>
    </source>
</evidence>
<evidence type="ECO:0008006" key="3">
    <source>
        <dbReference type="Google" id="ProtNLM"/>
    </source>
</evidence>
<dbReference type="RefSeq" id="WP_005950112.1">
    <property type="nucleotide sequence ID" value="NZ_CP028104.1"/>
</dbReference>
<keyword evidence="2" id="KW-1185">Reference proteome</keyword>
<dbReference type="Gene3D" id="3.30.1120.40">
    <property type="entry name" value="Stage V sporulation protein G"/>
    <property type="match status" value="1"/>
</dbReference>
<sequence length="100" mass="11320">MIITGKYKPYANGKTVGFLSLNLDNLVFLNYSVIMNGGKGLWIARPQKKVKDDYKDIYFFKKEVSDAILEQIGNGTQEVDIEFEIGNNSEVDTDDGEFPF</sequence>
<name>A0ABM6U848_FUSVA</name>
<gene>
    <name evidence="1" type="ORF">C4N18_15360</name>
</gene>